<reference evidence="4" key="1">
    <citation type="journal article" date="2019" name="Int. J. Syst. Evol. Microbiol.">
        <title>The Global Catalogue of Microorganisms (GCM) 10K type strain sequencing project: providing services to taxonomists for standard genome sequencing and annotation.</title>
        <authorList>
            <consortium name="The Broad Institute Genomics Platform"/>
            <consortium name="The Broad Institute Genome Sequencing Center for Infectious Disease"/>
            <person name="Wu L."/>
            <person name="Ma J."/>
        </authorList>
    </citation>
    <scope>NUCLEOTIDE SEQUENCE [LARGE SCALE GENOMIC DNA]</scope>
    <source>
        <strain evidence="4">JCM 10303</strain>
    </source>
</reference>
<dbReference type="Pfam" id="PF15644">
    <property type="entry name" value="Gln_amidase"/>
    <property type="match status" value="1"/>
</dbReference>
<organism evidence="3 4">
    <name type="scientific">Saccharopolyspora erythraea</name>
    <name type="common">Streptomyces erythraeus</name>
    <dbReference type="NCBI Taxonomy" id="1836"/>
    <lineage>
        <taxon>Bacteria</taxon>
        <taxon>Bacillati</taxon>
        <taxon>Actinomycetota</taxon>
        <taxon>Actinomycetes</taxon>
        <taxon>Pseudonocardiales</taxon>
        <taxon>Pseudonocardiaceae</taxon>
        <taxon>Saccharopolyspora</taxon>
    </lineage>
</organism>
<protein>
    <recommendedName>
        <fullName evidence="2">Tox-PL domain-containing protein</fullName>
    </recommendedName>
</protein>
<sequence length="995" mass="103959">MINPAEIPQIPGDMDALAGHASTLKTAGAAFASTGADVHAKWQGLAAVYDAPEAGQLLNATQPVSAVSDTVGGNVETVAGALSTYATTVKPIKARLESLRAQAQTFVSSVEGDDDWREDEGKVNQHNQLLSQVNEAVAEWMEAQRTCANAINAVYGGTQYAADNGDGRRDPNEFGYTKDQLNSALGEGLPWGKAEEHDGGFWGDVGDFFVGIKDGAVQMVTDLGALIGYANGEWSWSTAGAAWKGLGTFALALGTYANPLAIVADQTIGLPGFKRGEMGGTLLNAGKSIIAYDQWGKGHNGRAAGQATFNIVSAVVGTKGAGAGLKGAGAAIQGGKVAGMAAKVGGGMVRAGDFVAKMPTVGELGIKLANKLNIHIPHLGPTPALAGDGPSFGHRVDTDIADTRGPDVARMDNGGPRGGGPSVGDGLHHTPDGHHGGGTPPGGNTATDGPRDSGVPDGRQPSDSHVGGSHHGNGHVSGDGTTLHNGDRPIDSRTPFDGHTQVEGHAPVDGHTPDGDRPDGDHTSSPDGGDPSSTSPAPGADTPALPERLGNQPDGSWVNVEHGTRYDLSPEMNAAVDRYLGGASVTEGHVTPHVRSIADGIDGARLQGYPDFVLKGEDSFKRKFAQDLARYPDLSPDEILANVKDSVRYTIEMPSRNYTDGVLSAVDDLRARGYENVTFKPTWENPDTYKGVNSTWRDPATGRVFELQFHTPDSFKAKMDTHGLYEAERVATDEADRLRAAEAQAEIFRQVDVPDHAIDRLHELKQTLEAERAAVDPADHAPPQHPDADGHGHHDGNPAPGPADPGDPAGHGDGAGDAAPDWSAVSGTTDVNSKPALHSGTATPEQAQRYVAEHHPYVVDVNVDRFQRGVPGSDQNCSRCVRAVDLGFTGTPASALPWPEGPGWGLSSNTFADYARSLGADPAAFRQVSSYDDIIGDMTARGEGARGMVYIGRPGSAHVFNVVHDQNGVVFLDGQTGGLALLEKNVNIMYLPIGR</sequence>
<dbReference type="RefSeq" id="WP_009945179.1">
    <property type="nucleotide sequence ID" value="NZ_BAAAGS010000025.1"/>
</dbReference>
<evidence type="ECO:0000313" key="3">
    <source>
        <dbReference type="EMBL" id="GAA0535938.1"/>
    </source>
</evidence>
<evidence type="ECO:0000256" key="1">
    <source>
        <dbReference type="SAM" id="MobiDB-lite"/>
    </source>
</evidence>
<comment type="caution">
    <text evidence="3">The sequence shown here is derived from an EMBL/GenBank/DDBJ whole genome shotgun (WGS) entry which is preliminary data.</text>
</comment>
<feature type="domain" description="Tox-PL" evidence="2">
    <location>
        <begin position="875"/>
        <end position="977"/>
    </location>
</feature>
<evidence type="ECO:0000313" key="4">
    <source>
        <dbReference type="Proteomes" id="UP001500729"/>
    </source>
</evidence>
<name>A0ABP3N8M8_SACER</name>
<feature type="compositionally biased region" description="Basic and acidic residues" evidence="1">
    <location>
        <begin position="786"/>
        <end position="796"/>
    </location>
</feature>
<dbReference type="EMBL" id="BAAAGS010000025">
    <property type="protein sequence ID" value="GAA0535938.1"/>
    <property type="molecule type" value="Genomic_DNA"/>
</dbReference>
<accession>A0ABP3N8M8</accession>
<feature type="region of interest" description="Disordered" evidence="1">
    <location>
        <begin position="777"/>
        <end position="843"/>
    </location>
</feature>
<feature type="compositionally biased region" description="Basic and acidic residues" evidence="1">
    <location>
        <begin position="394"/>
        <end position="410"/>
    </location>
</feature>
<feature type="compositionally biased region" description="Basic and acidic residues" evidence="1">
    <location>
        <begin position="426"/>
        <end position="435"/>
    </location>
</feature>
<evidence type="ECO:0000259" key="2">
    <source>
        <dbReference type="Pfam" id="PF15644"/>
    </source>
</evidence>
<feature type="region of interest" description="Disordered" evidence="1">
    <location>
        <begin position="384"/>
        <end position="561"/>
    </location>
</feature>
<feature type="compositionally biased region" description="Low complexity" evidence="1">
    <location>
        <begin position="525"/>
        <end position="544"/>
    </location>
</feature>
<keyword evidence="4" id="KW-1185">Reference proteome</keyword>
<dbReference type="Proteomes" id="UP001500729">
    <property type="component" value="Unassembled WGS sequence"/>
</dbReference>
<feature type="compositionally biased region" description="Basic and acidic residues" evidence="1">
    <location>
        <begin position="485"/>
        <end position="524"/>
    </location>
</feature>
<dbReference type="InterPro" id="IPR028908">
    <property type="entry name" value="Tox-PL_dom"/>
</dbReference>
<gene>
    <name evidence="3" type="ORF">GCM10009533_38890</name>
</gene>
<proteinExistence type="predicted"/>